<protein>
    <recommendedName>
        <fullName evidence="1">Heterokaryon incompatibility domain-containing protein</fullName>
    </recommendedName>
</protein>
<dbReference type="InterPro" id="IPR010730">
    <property type="entry name" value="HET"/>
</dbReference>
<proteinExistence type="predicted"/>
<feature type="domain" description="Heterokaryon incompatibility" evidence="1">
    <location>
        <begin position="29"/>
        <end position="118"/>
    </location>
</feature>
<comment type="caution">
    <text evidence="2">The sequence shown here is derived from an EMBL/GenBank/DDBJ whole genome shotgun (WGS) entry which is preliminary data.</text>
</comment>
<dbReference type="OrthoDB" id="20872at2759"/>
<dbReference type="Proteomes" id="UP000237631">
    <property type="component" value="Unassembled WGS sequence"/>
</dbReference>
<organism evidence="2 3">
    <name type="scientific">Cercospora berteroae</name>
    <dbReference type="NCBI Taxonomy" id="357750"/>
    <lineage>
        <taxon>Eukaryota</taxon>
        <taxon>Fungi</taxon>
        <taxon>Dikarya</taxon>
        <taxon>Ascomycota</taxon>
        <taxon>Pezizomycotina</taxon>
        <taxon>Dothideomycetes</taxon>
        <taxon>Dothideomycetidae</taxon>
        <taxon>Mycosphaerellales</taxon>
        <taxon>Mycosphaerellaceae</taxon>
        <taxon>Cercospora</taxon>
    </lineage>
</organism>
<evidence type="ECO:0000313" key="2">
    <source>
        <dbReference type="EMBL" id="PPJ57686.1"/>
    </source>
</evidence>
<dbReference type="EMBL" id="PNEN01000488">
    <property type="protein sequence ID" value="PPJ57686.1"/>
    <property type="molecule type" value="Genomic_DNA"/>
</dbReference>
<dbReference type="PANTHER" id="PTHR10622">
    <property type="entry name" value="HET DOMAIN-CONTAINING PROTEIN"/>
    <property type="match status" value="1"/>
</dbReference>
<dbReference type="Pfam" id="PF06985">
    <property type="entry name" value="HET"/>
    <property type="match status" value="1"/>
</dbReference>
<gene>
    <name evidence="2" type="ORF">CBER1_00148</name>
</gene>
<dbReference type="STRING" id="357750.A0A2S6CDA9"/>
<accession>A0A2S6CDA9</accession>
<dbReference type="PANTHER" id="PTHR10622:SF10">
    <property type="entry name" value="HET DOMAIN-CONTAINING PROTEIN"/>
    <property type="match status" value="1"/>
</dbReference>
<reference evidence="3" key="1">
    <citation type="journal article" date="2017" name="bioRxiv">
        <title>Conservation of a gene cluster reveals novel cercosporin biosynthetic mechanisms and extends production to the genus Colletotrichum.</title>
        <authorList>
            <person name="de Jonge R."/>
            <person name="Ebert M.K."/>
            <person name="Huitt-Roehl C.R."/>
            <person name="Pal P."/>
            <person name="Suttle J.C."/>
            <person name="Spanner R.E."/>
            <person name="Neubauer J.D."/>
            <person name="Jurick W.M.II."/>
            <person name="Stott K.A."/>
            <person name="Secor G.A."/>
            <person name="Thomma B.P.H.J."/>
            <person name="Van de Peer Y."/>
            <person name="Townsend C.A."/>
            <person name="Bolton M.D."/>
        </authorList>
    </citation>
    <scope>NUCLEOTIDE SEQUENCE [LARGE SCALE GENOMIC DNA]</scope>
    <source>
        <strain evidence="3">CBS538.71</strain>
    </source>
</reference>
<name>A0A2S6CDA9_9PEZI</name>
<sequence>MPPRSHQDETAACRRAQIRGFPDDNVPPYAIASHRWGAEEVTLQDIQQNRATSKIGNQKIQGFAKFAQENLKSINWIWIDTCCIDKTSAAELSEAVNLMFKWYRNAEICLAYLADVESVNEPRECTRSEWFRRGWTLQELLAPRVVVFLTKDWQVLGNKGASLHGSILSVAGPGLEANIAAATDLPEDVLHEFDRSKSILQSEKLKWMEGRRTARKEDRSYAPYGILDLSLGANYGEGFGGARDRLLAALHEREDRKQRQANQFR</sequence>
<evidence type="ECO:0000259" key="1">
    <source>
        <dbReference type="Pfam" id="PF06985"/>
    </source>
</evidence>
<keyword evidence="3" id="KW-1185">Reference proteome</keyword>
<dbReference type="AlphaFoldDB" id="A0A2S6CDA9"/>
<evidence type="ECO:0000313" key="3">
    <source>
        <dbReference type="Proteomes" id="UP000237631"/>
    </source>
</evidence>